<evidence type="ECO:0000259" key="11">
    <source>
        <dbReference type="Pfam" id="PF08245"/>
    </source>
</evidence>
<evidence type="ECO:0000313" key="13">
    <source>
        <dbReference type="Proteomes" id="UP000563906"/>
    </source>
</evidence>
<dbReference type="GO" id="GO:0009252">
    <property type="term" value="P:peptidoglycan biosynthetic process"/>
    <property type="evidence" value="ECO:0007669"/>
    <property type="project" value="UniProtKB-UniRule"/>
</dbReference>
<comment type="catalytic activity">
    <reaction evidence="7">
        <text>UDP-N-acetyl-alpha-D-muramoyl-L-alanyl-D-glutamate + meso-2,6-diaminopimelate + ATP = UDP-N-acetyl-alpha-D-muramoyl-L-alanyl-gamma-D-glutamyl-meso-2,6-diaminopimelate + ADP + phosphate + H(+)</text>
        <dbReference type="Rhea" id="RHEA:23676"/>
        <dbReference type="ChEBI" id="CHEBI:15378"/>
        <dbReference type="ChEBI" id="CHEBI:30616"/>
        <dbReference type="ChEBI" id="CHEBI:43474"/>
        <dbReference type="ChEBI" id="CHEBI:57791"/>
        <dbReference type="ChEBI" id="CHEBI:83900"/>
        <dbReference type="ChEBI" id="CHEBI:83905"/>
        <dbReference type="ChEBI" id="CHEBI:456216"/>
        <dbReference type="EC" id="6.3.2.13"/>
    </reaction>
</comment>
<dbReference type="GO" id="GO:0071555">
    <property type="term" value="P:cell wall organization"/>
    <property type="evidence" value="ECO:0007669"/>
    <property type="project" value="UniProtKB-KW"/>
</dbReference>
<dbReference type="InterPro" id="IPR005761">
    <property type="entry name" value="UDP-N-AcMur-Glu-dNH2Pim_ligase"/>
</dbReference>
<dbReference type="NCBIfam" id="NF001126">
    <property type="entry name" value="PRK00139.1-4"/>
    <property type="match status" value="1"/>
</dbReference>
<keyword evidence="7" id="KW-0547">Nucleotide-binding</keyword>
<dbReference type="EC" id="6.3.2.13" evidence="7"/>
<dbReference type="HAMAP" id="MF_00208">
    <property type="entry name" value="MurE"/>
    <property type="match status" value="1"/>
</dbReference>
<dbReference type="GO" id="GO:0008765">
    <property type="term" value="F:UDP-N-acetylmuramoylalanyl-D-glutamate-2,6-diaminopimelate ligase activity"/>
    <property type="evidence" value="ECO:0007669"/>
    <property type="project" value="UniProtKB-UniRule"/>
</dbReference>
<feature type="binding site" evidence="7">
    <location>
        <begin position="154"/>
        <end position="155"/>
    </location>
    <ligand>
        <name>UDP-N-acetyl-alpha-D-muramoyl-L-alanyl-D-glutamate</name>
        <dbReference type="ChEBI" id="CHEBI:83900"/>
    </ligand>
</feature>
<dbReference type="RefSeq" id="WP_182124475.1">
    <property type="nucleotide sequence ID" value="NZ_JACGLS010000002.1"/>
</dbReference>
<evidence type="ECO:0000256" key="3">
    <source>
        <dbReference type="ARBA" id="ARBA00022960"/>
    </source>
</evidence>
<dbReference type="UniPathway" id="UPA00219"/>
<evidence type="ECO:0000256" key="7">
    <source>
        <dbReference type="HAMAP-Rule" id="MF_00208"/>
    </source>
</evidence>
<feature type="binding site" evidence="7">
    <location>
        <position position="31"/>
    </location>
    <ligand>
        <name>UDP-N-acetyl-alpha-D-muramoyl-L-alanyl-D-glutamate</name>
        <dbReference type="ChEBI" id="CHEBI:83900"/>
    </ligand>
</feature>
<evidence type="ECO:0000256" key="6">
    <source>
        <dbReference type="ARBA" id="ARBA00023316"/>
    </source>
</evidence>
<feature type="short sequence motif" description="Meso-diaminopimelate recognition motif" evidence="7">
    <location>
        <begin position="403"/>
        <end position="406"/>
    </location>
</feature>
<keyword evidence="5 7" id="KW-0131">Cell cycle</keyword>
<feature type="binding site" evidence="7">
    <location>
        <position position="379"/>
    </location>
    <ligand>
        <name>meso-2,6-diaminopimelate</name>
        <dbReference type="ChEBI" id="CHEBI:57791"/>
    </ligand>
</feature>
<protein>
    <recommendedName>
        <fullName evidence="7">UDP-N-acetylmuramoyl-L-alanyl-D-glutamate--2,6-diaminopimelate ligase</fullName>
        <ecNumber evidence="7">6.3.2.13</ecNumber>
    </recommendedName>
    <alternativeName>
        <fullName evidence="7">Meso-A2pm-adding enzyme</fullName>
    </alternativeName>
    <alternativeName>
        <fullName evidence="7">Meso-diaminopimelate-adding enzyme</fullName>
    </alternativeName>
    <alternativeName>
        <fullName evidence="7">UDP-MurNAc-L-Ala-D-Glu:meso-diaminopimelate ligase</fullName>
    </alternativeName>
    <alternativeName>
        <fullName evidence="7">UDP-MurNAc-tripeptide synthetase</fullName>
    </alternativeName>
    <alternativeName>
        <fullName evidence="7">UDP-N-acetylmuramyl-tripeptide synthetase</fullName>
    </alternativeName>
</protein>
<evidence type="ECO:0000256" key="5">
    <source>
        <dbReference type="ARBA" id="ARBA00023306"/>
    </source>
</evidence>
<comment type="cofactor">
    <cofactor evidence="7">
        <name>Mg(2+)</name>
        <dbReference type="ChEBI" id="CHEBI:18420"/>
    </cofactor>
</comment>
<feature type="binding site" evidence="7">
    <location>
        <position position="181"/>
    </location>
    <ligand>
        <name>UDP-N-acetyl-alpha-D-muramoyl-L-alanyl-D-glutamate</name>
        <dbReference type="ChEBI" id="CHEBI:83900"/>
    </ligand>
</feature>
<keyword evidence="4 7" id="KW-0573">Peptidoglycan synthesis</keyword>
<dbReference type="NCBIfam" id="TIGR01085">
    <property type="entry name" value="murE"/>
    <property type="match status" value="1"/>
</dbReference>
<keyword evidence="2 7" id="KW-0132">Cell division</keyword>
<comment type="PTM">
    <text evidence="7">Carboxylation is probably crucial for Mg(2+) binding and, consequently, for the gamma-phosphate positioning of ATP.</text>
</comment>
<keyword evidence="7 12" id="KW-0436">Ligase</keyword>
<evidence type="ECO:0000256" key="8">
    <source>
        <dbReference type="RuleBase" id="RU004135"/>
    </source>
</evidence>
<dbReference type="AlphaFoldDB" id="A0A839AP62"/>
<keyword evidence="7" id="KW-0067">ATP-binding</keyword>
<feature type="binding site" evidence="7">
    <location>
        <begin position="403"/>
        <end position="406"/>
    </location>
    <ligand>
        <name>meso-2,6-diaminopimelate</name>
        <dbReference type="ChEBI" id="CHEBI:57791"/>
    </ligand>
</feature>
<dbReference type="Gene3D" id="3.40.1390.10">
    <property type="entry name" value="MurE/MurF, N-terminal domain"/>
    <property type="match status" value="1"/>
</dbReference>
<dbReference type="Pfam" id="PF08245">
    <property type="entry name" value="Mur_ligase_M"/>
    <property type="match status" value="1"/>
</dbReference>
<dbReference type="GO" id="GO:0005737">
    <property type="term" value="C:cytoplasm"/>
    <property type="evidence" value="ECO:0007669"/>
    <property type="project" value="UniProtKB-SubCell"/>
</dbReference>
<dbReference type="SUPFAM" id="SSF53623">
    <property type="entry name" value="MurD-like peptide ligases, catalytic domain"/>
    <property type="match status" value="1"/>
</dbReference>
<proteinExistence type="inferred from homology"/>
<evidence type="ECO:0000256" key="4">
    <source>
        <dbReference type="ARBA" id="ARBA00022984"/>
    </source>
</evidence>
<dbReference type="PANTHER" id="PTHR23135">
    <property type="entry name" value="MUR LIGASE FAMILY MEMBER"/>
    <property type="match status" value="1"/>
</dbReference>
<dbReference type="Gene3D" id="3.90.190.20">
    <property type="entry name" value="Mur ligase, C-terminal domain"/>
    <property type="match status" value="1"/>
</dbReference>
<evidence type="ECO:0000313" key="12">
    <source>
        <dbReference type="EMBL" id="MBA6155964.1"/>
    </source>
</evidence>
<sequence length="488" mass="54155">MKNLKDILYKVSVNAVYGNTDIEINNIQFDSRQIQKNDVFVAQKGVTVDGHQFINKALLLGASVIICEEIPSDLQEEVTCVQVEDSNVALAIMSANFYDNPSDDLQLVGVTGTNGKTTIATLLYQLFKKAGYKVGLLSTVKIMVDETEYEATHTTPNSLMINKYLSMMINEGVEYCFMEVSSHGVHQKRTEGLNFVGGVFTNLSHDHLDYHETFAEYRDVKKSFFDSLPKSAFALVNIDDKNGQVMLQNTKANKQTYALKTLGDFKAKVLEKRFSGTLLTINNIEVWTKLIGEFNASNLLAIYGVAELLGLEKLEILRVISELESISGRFEYTISSNGVTAIVDYAHTPDALKNVLQTINDIRTGNESVLTVVGCGGDRDKTKRPKMASIASLLSNQAIFTSDNPRTEDAQVIIDEMEVGVAAENYKKTLSILDRRQAIKTACKLAKTGDIILIAGKGHENYQEINGVKHHFDDLEEVTNCFNQLKNS</sequence>
<comment type="function">
    <text evidence="7">Catalyzes the addition of meso-diaminopimelic acid to the nucleotide precursor UDP-N-acetylmuramoyl-L-alanyl-D-glutamate (UMAG) in the biosynthesis of bacterial cell-wall peptidoglycan.</text>
</comment>
<feature type="binding site" evidence="7">
    <location>
        <position position="187"/>
    </location>
    <ligand>
        <name>UDP-N-acetyl-alpha-D-muramoyl-L-alanyl-D-glutamate</name>
        <dbReference type="ChEBI" id="CHEBI:83900"/>
    </ligand>
</feature>
<dbReference type="InterPro" id="IPR036615">
    <property type="entry name" value="Mur_ligase_C_dom_sf"/>
</dbReference>
<dbReference type="GO" id="GO:0008360">
    <property type="term" value="P:regulation of cell shape"/>
    <property type="evidence" value="ECO:0007669"/>
    <property type="project" value="UniProtKB-KW"/>
</dbReference>
<dbReference type="SUPFAM" id="SSF53244">
    <property type="entry name" value="MurD-like peptide ligases, peptide-binding domain"/>
    <property type="match status" value="1"/>
</dbReference>
<name>A0A839AP62_9FLAO</name>
<feature type="domain" description="Mur ligase N-terminal catalytic" evidence="9">
    <location>
        <begin position="23"/>
        <end position="98"/>
    </location>
</feature>
<dbReference type="InterPro" id="IPR004101">
    <property type="entry name" value="Mur_ligase_C"/>
</dbReference>
<evidence type="ECO:0000259" key="9">
    <source>
        <dbReference type="Pfam" id="PF01225"/>
    </source>
</evidence>
<organism evidence="12 13">
    <name type="scientific">Tenacibaculum pelagium</name>
    <dbReference type="NCBI Taxonomy" id="2759527"/>
    <lineage>
        <taxon>Bacteria</taxon>
        <taxon>Pseudomonadati</taxon>
        <taxon>Bacteroidota</taxon>
        <taxon>Flavobacteriia</taxon>
        <taxon>Flavobacteriales</taxon>
        <taxon>Flavobacteriaceae</taxon>
        <taxon>Tenacibaculum</taxon>
    </lineage>
</organism>
<dbReference type="Proteomes" id="UP000563906">
    <property type="component" value="Unassembled WGS sequence"/>
</dbReference>
<feature type="binding site" evidence="7">
    <location>
        <position position="460"/>
    </location>
    <ligand>
        <name>meso-2,6-diaminopimelate</name>
        <dbReference type="ChEBI" id="CHEBI:57791"/>
    </ligand>
</feature>
<keyword evidence="3 7" id="KW-0133">Cell shape</keyword>
<evidence type="ECO:0000259" key="10">
    <source>
        <dbReference type="Pfam" id="PF02875"/>
    </source>
</evidence>
<reference evidence="12 13" key="1">
    <citation type="submission" date="2020-07" db="EMBL/GenBank/DDBJ databases">
        <title>Bacterium isolated from marine sediment.</title>
        <authorList>
            <person name="Shang D."/>
            <person name="Du Z.-J."/>
        </authorList>
    </citation>
    <scope>NUCLEOTIDE SEQUENCE [LARGE SCALE GENOMIC DNA]</scope>
    <source>
        <strain evidence="12 13">S7007</strain>
    </source>
</reference>
<evidence type="ECO:0000256" key="2">
    <source>
        <dbReference type="ARBA" id="ARBA00022618"/>
    </source>
</evidence>
<feature type="modified residue" description="N6-carboxylysine" evidence="7">
    <location>
        <position position="221"/>
    </location>
</feature>
<comment type="caution">
    <text evidence="7">Lacks conserved residue(s) required for the propagation of feature annotation.</text>
</comment>
<dbReference type="GO" id="GO:0000287">
    <property type="term" value="F:magnesium ion binding"/>
    <property type="evidence" value="ECO:0007669"/>
    <property type="project" value="UniProtKB-UniRule"/>
</dbReference>
<dbReference type="GO" id="GO:0005524">
    <property type="term" value="F:ATP binding"/>
    <property type="evidence" value="ECO:0007669"/>
    <property type="project" value="UniProtKB-UniRule"/>
</dbReference>
<dbReference type="InterPro" id="IPR013221">
    <property type="entry name" value="Mur_ligase_cen"/>
</dbReference>
<dbReference type="Pfam" id="PF02875">
    <property type="entry name" value="Mur_ligase_C"/>
    <property type="match status" value="1"/>
</dbReference>
<feature type="binding site" evidence="7">
    <location>
        <position position="189"/>
    </location>
    <ligand>
        <name>UDP-N-acetyl-alpha-D-muramoyl-L-alanyl-D-glutamate</name>
        <dbReference type="ChEBI" id="CHEBI:83900"/>
    </ligand>
</feature>
<dbReference type="InterPro" id="IPR035911">
    <property type="entry name" value="MurE/MurF_N"/>
</dbReference>
<dbReference type="InterPro" id="IPR000713">
    <property type="entry name" value="Mur_ligase_N"/>
</dbReference>
<comment type="subcellular location">
    <subcellularLocation>
        <location evidence="7 8">Cytoplasm</location>
    </subcellularLocation>
</comment>
<keyword evidence="7" id="KW-0963">Cytoplasm</keyword>
<comment type="caution">
    <text evidence="12">The sequence shown here is derived from an EMBL/GenBank/DDBJ whole genome shotgun (WGS) entry which is preliminary data.</text>
</comment>
<gene>
    <name evidence="7" type="primary">murE</name>
    <name evidence="12" type="ORF">H3Z83_05455</name>
</gene>
<keyword evidence="13" id="KW-1185">Reference proteome</keyword>
<dbReference type="PANTHER" id="PTHR23135:SF4">
    <property type="entry name" value="UDP-N-ACETYLMURAMOYL-L-ALANYL-D-GLUTAMATE--2,6-DIAMINOPIMELATE LIGASE MURE HOMOLOG, CHLOROPLASTIC"/>
    <property type="match status" value="1"/>
</dbReference>
<dbReference type="GO" id="GO:0051301">
    <property type="term" value="P:cell division"/>
    <property type="evidence" value="ECO:0007669"/>
    <property type="project" value="UniProtKB-KW"/>
</dbReference>
<feature type="binding site" evidence="7">
    <location>
        <begin position="112"/>
        <end position="118"/>
    </location>
    <ligand>
        <name>ATP</name>
        <dbReference type="ChEBI" id="CHEBI:30616"/>
    </ligand>
</feature>
<dbReference type="InterPro" id="IPR036565">
    <property type="entry name" value="Mur-like_cat_sf"/>
</dbReference>
<feature type="domain" description="Mur ligase central" evidence="11">
    <location>
        <begin position="110"/>
        <end position="305"/>
    </location>
</feature>
<comment type="similarity">
    <text evidence="1 7">Belongs to the MurCDEF family. MurE subfamily.</text>
</comment>
<dbReference type="Pfam" id="PF01225">
    <property type="entry name" value="Mur_ligase"/>
    <property type="match status" value="1"/>
</dbReference>
<keyword evidence="6 7" id="KW-0961">Cell wall biogenesis/degradation</keyword>
<dbReference type="Gene3D" id="3.40.1190.10">
    <property type="entry name" value="Mur-like, catalytic domain"/>
    <property type="match status" value="1"/>
</dbReference>
<feature type="domain" description="Mur ligase C-terminal" evidence="10">
    <location>
        <begin position="328"/>
        <end position="458"/>
    </location>
</feature>
<dbReference type="EMBL" id="JACGLS010000002">
    <property type="protein sequence ID" value="MBA6155964.1"/>
    <property type="molecule type" value="Genomic_DNA"/>
</dbReference>
<dbReference type="SUPFAM" id="SSF63418">
    <property type="entry name" value="MurE/MurF N-terminal domain"/>
    <property type="match status" value="1"/>
</dbReference>
<evidence type="ECO:0000256" key="1">
    <source>
        <dbReference type="ARBA" id="ARBA00005898"/>
    </source>
</evidence>
<keyword evidence="7" id="KW-0460">Magnesium</keyword>
<accession>A0A839AP62</accession>
<comment type="pathway">
    <text evidence="7 8">Cell wall biogenesis; peptidoglycan biosynthesis.</text>
</comment>
<feature type="binding site" evidence="7">
    <location>
        <position position="456"/>
    </location>
    <ligand>
        <name>meso-2,6-diaminopimelate</name>
        <dbReference type="ChEBI" id="CHEBI:57791"/>
    </ligand>
</feature>